<evidence type="ECO:0000313" key="1">
    <source>
        <dbReference type="EMBL" id="ELU06345.1"/>
    </source>
</evidence>
<evidence type="ECO:0000313" key="2">
    <source>
        <dbReference type="EnsemblMetazoa" id="CapteP196749"/>
    </source>
</evidence>
<keyword evidence="3" id="KW-1185">Reference proteome</keyword>
<protein>
    <submittedName>
        <fullName evidence="1 2">Uncharacterized protein</fullName>
    </submittedName>
</protein>
<dbReference type="AlphaFoldDB" id="R7UJF8"/>
<reference evidence="2" key="3">
    <citation type="submission" date="2015-06" db="UniProtKB">
        <authorList>
            <consortium name="EnsemblMetazoa"/>
        </authorList>
    </citation>
    <scope>IDENTIFICATION</scope>
</reference>
<reference evidence="1 3" key="2">
    <citation type="journal article" date="2013" name="Nature">
        <title>Insights into bilaterian evolution from three spiralian genomes.</title>
        <authorList>
            <person name="Simakov O."/>
            <person name="Marletaz F."/>
            <person name="Cho S.J."/>
            <person name="Edsinger-Gonzales E."/>
            <person name="Havlak P."/>
            <person name="Hellsten U."/>
            <person name="Kuo D.H."/>
            <person name="Larsson T."/>
            <person name="Lv J."/>
            <person name="Arendt D."/>
            <person name="Savage R."/>
            <person name="Osoegawa K."/>
            <person name="de Jong P."/>
            <person name="Grimwood J."/>
            <person name="Chapman J.A."/>
            <person name="Shapiro H."/>
            <person name="Aerts A."/>
            <person name="Otillar R.P."/>
            <person name="Terry A.Y."/>
            <person name="Boore J.L."/>
            <person name="Grigoriev I.V."/>
            <person name="Lindberg D.R."/>
            <person name="Seaver E.C."/>
            <person name="Weisblat D.A."/>
            <person name="Putnam N.H."/>
            <person name="Rokhsar D.S."/>
        </authorList>
    </citation>
    <scope>NUCLEOTIDE SEQUENCE</scope>
    <source>
        <strain evidence="1 3">I ESC-2004</strain>
    </source>
</reference>
<evidence type="ECO:0000313" key="3">
    <source>
        <dbReference type="Proteomes" id="UP000014760"/>
    </source>
</evidence>
<proteinExistence type="predicted"/>
<dbReference type="EMBL" id="KB300760">
    <property type="protein sequence ID" value="ELU06345.1"/>
    <property type="molecule type" value="Genomic_DNA"/>
</dbReference>
<organism evidence="1">
    <name type="scientific">Capitella teleta</name>
    <name type="common">Polychaete worm</name>
    <dbReference type="NCBI Taxonomy" id="283909"/>
    <lineage>
        <taxon>Eukaryota</taxon>
        <taxon>Metazoa</taxon>
        <taxon>Spiralia</taxon>
        <taxon>Lophotrochozoa</taxon>
        <taxon>Annelida</taxon>
        <taxon>Polychaeta</taxon>
        <taxon>Sedentaria</taxon>
        <taxon>Scolecida</taxon>
        <taxon>Capitellidae</taxon>
        <taxon>Capitella</taxon>
    </lineage>
</organism>
<accession>R7UJF8</accession>
<dbReference type="HOGENOM" id="CLU_2229775_0_0_1"/>
<dbReference type="EMBL" id="AMQN01043645">
    <property type="status" value="NOT_ANNOTATED_CDS"/>
    <property type="molecule type" value="Genomic_DNA"/>
</dbReference>
<feature type="non-terminal residue" evidence="1">
    <location>
        <position position="106"/>
    </location>
</feature>
<dbReference type="Proteomes" id="UP000014760">
    <property type="component" value="Unassembled WGS sequence"/>
</dbReference>
<name>R7UJF8_CAPTE</name>
<sequence length="106" mass="12471">MCSLKLILNVLIKEMYKKQADWIYNHKQSREQKRGKKNSYSALLSTTDFHNMSIAERTKSKASQYRQLKESEGGRQFLQENLVKQTAIREPRVPGQETQLRQLTEI</sequence>
<gene>
    <name evidence="1" type="ORF">CAPTEDRAFT_196749</name>
</gene>
<dbReference type="EnsemblMetazoa" id="CapteT196749">
    <property type="protein sequence ID" value="CapteP196749"/>
    <property type="gene ID" value="CapteG196749"/>
</dbReference>
<reference evidence="3" key="1">
    <citation type="submission" date="2012-12" db="EMBL/GenBank/DDBJ databases">
        <authorList>
            <person name="Hellsten U."/>
            <person name="Grimwood J."/>
            <person name="Chapman J.A."/>
            <person name="Shapiro H."/>
            <person name="Aerts A."/>
            <person name="Otillar R.P."/>
            <person name="Terry A.Y."/>
            <person name="Boore J.L."/>
            <person name="Simakov O."/>
            <person name="Marletaz F."/>
            <person name="Cho S.-J."/>
            <person name="Edsinger-Gonzales E."/>
            <person name="Havlak P."/>
            <person name="Kuo D.-H."/>
            <person name="Larsson T."/>
            <person name="Lv J."/>
            <person name="Arendt D."/>
            <person name="Savage R."/>
            <person name="Osoegawa K."/>
            <person name="de Jong P."/>
            <person name="Lindberg D.R."/>
            <person name="Seaver E.C."/>
            <person name="Weisblat D.A."/>
            <person name="Putnam N.H."/>
            <person name="Grigoriev I.V."/>
            <person name="Rokhsar D.S."/>
        </authorList>
    </citation>
    <scope>NUCLEOTIDE SEQUENCE</scope>
    <source>
        <strain evidence="3">I ESC-2004</strain>
    </source>
</reference>